<dbReference type="Proteomes" id="UP000474758">
    <property type="component" value="Unassembled WGS sequence"/>
</dbReference>
<proteinExistence type="predicted"/>
<dbReference type="Pfam" id="PF04748">
    <property type="entry name" value="Polysacc_deac_2"/>
    <property type="match status" value="1"/>
</dbReference>
<comment type="caution">
    <text evidence="2">The sequence shown here is derived from an EMBL/GenBank/DDBJ whole genome shotgun (WGS) entry which is preliminary data.</text>
</comment>
<dbReference type="InterPro" id="IPR006837">
    <property type="entry name" value="Divergent_DAC"/>
</dbReference>
<keyword evidence="3" id="KW-1185">Reference proteome</keyword>
<feature type="region of interest" description="Disordered" evidence="1">
    <location>
        <begin position="212"/>
        <end position="236"/>
    </location>
</feature>
<dbReference type="AlphaFoldDB" id="A0A6M1TMW0"/>
<evidence type="ECO:0000256" key="1">
    <source>
        <dbReference type="SAM" id="MobiDB-lite"/>
    </source>
</evidence>
<evidence type="ECO:0008006" key="4">
    <source>
        <dbReference type="Google" id="ProtNLM"/>
    </source>
</evidence>
<dbReference type="GO" id="GO:0005975">
    <property type="term" value="P:carbohydrate metabolic process"/>
    <property type="evidence" value="ECO:0007669"/>
    <property type="project" value="InterPro"/>
</dbReference>
<feature type="region of interest" description="Disordered" evidence="1">
    <location>
        <begin position="143"/>
        <end position="197"/>
    </location>
</feature>
<dbReference type="Gene3D" id="3.20.20.370">
    <property type="entry name" value="Glycoside hydrolase/deacetylase"/>
    <property type="match status" value="1"/>
</dbReference>
<protein>
    <recommendedName>
        <fullName evidence="4">Divergent polysaccharide deacetylase family protein</fullName>
    </recommendedName>
</protein>
<dbReference type="EMBL" id="JAALFE010000009">
    <property type="protein sequence ID" value="NGQ91349.1"/>
    <property type="molecule type" value="Genomic_DNA"/>
</dbReference>
<feature type="region of interest" description="Disordered" evidence="1">
    <location>
        <begin position="291"/>
        <end position="319"/>
    </location>
</feature>
<reference evidence="2 3" key="1">
    <citation type="submission" date="2020-02" db="EMBL/GenBank/DDBJ databases">
        <title>Rhodobacter translucens sp. nov., a novel bacterium isolated from activated sludge.</title>
        <authorList>
            <person name="Liu J."/>
        </authorList>
    </citation>
    <scope>NUCLEOTIDE SEQUENCE [LARGE SCALE GENOMIC DNA]</scope>
    <source>
        <strain evidence="2 3">HX-7-19</strain>
    </source>
</reference>
<dbReference type="InterPro" id="IPR011330">
    <property type="entry name" value="Glyco_hydro/deAcase_b/a-brl"/>
</dbReference>
<evidence type="ECO:0000313" key="3">
    <source>
        <dbReference type="Proteomes" id="UP000474758"/>
    </source>
</evidence>
<sequence length="555" mass="55275">MTGVIWGGVVAATGLAVVSQVAPLPQPGPMAETGGVAAPSEEGGAEPVVAPEGIDAANGAGAVAEATGDADQPGEPVPEAGAETGAEAGAADAAAGASAEATAAPDAPEAGAETEGGAEPAAGEATPSPEVAVDVLQPEILQKGPPAGAAAPVETAPVETAPDTAQPALSQPEVPMATAPDAPVAPAQPEVGTALPAPVDAAAPGLAQAVAPVEPMPDPAPEAAMDPPAQPGEALMQPAPQGLAEAAPALVAPQEPQPAPQALPQIIAPEEAPDGTAPGMADAADGTEIAMPGLRTDRLPRIGDETTPPPAEEGAPDDAAGEEMAVLGTTPLELFRRAFENPDGKPIFGLILVDAGLPEEERARLAALPFPVTFALDPLAADAAAAARIYRDAGQEVAMLATGIPQGATAADLEQTFQALDIALPEAVAVLDRMEGGFQDDLALARQAVPIVAEQGRGLVTYDRGLNSADQVARREGAPRATIFRILDGEGESIPKMRNYLDRAAFKAAQEGRVLVIGQARAETVAAILEWTVEGRASSVALAPLSAVLETPPAP</sequence>
<feature type="region of interest" description="Disordered" evidence="1">
    <location>
        <begin position="30"/>
        <end position="129"/>
    </location>
</feature>
<accession>A0A6M1TMW0</accession>
<organism evidence="2 3">
    <name type="scientific">Paragemmobacter kunshanensis</name>
    <dbReference type="NCBI Taxonomy" id="2583234"/>
    <lineage>
        <taxon>Bacteria</taxon>
        <taxon>Pseudomonadati</taxon>
        <taxon>Pseudomonadota</taxon>
        <taxon>Alphaproteobacteria</taxon>
        <taxon>Rhodobacterales</taxon>
        <taxon>Paracoccaceae</taxon>
        <taxon>Paragemmobacter</taxon>
    </lineage>
</organism>
<dbReference type="CDD" id="cd10936">
    <property type="entry name" value="CE4_DAC2"/>
    <property type="match status" value="1"/>
</dbReference>
<name>A0A6M1TMW0_9RHOB</name>
<feature type="compositionally biased region" description="Basic and acidic residues" evidence="1">
    <location>
        <begin position="295"/>
        <end position="304"/>
    </location>
</feature>
<gene>
    <name evidence="2" type="ORF">G5V65_10605</name>
</gene>
<evidence type="ECO:0000313" key="2">
    <source>
        <dbReference type="EMBL" id="NGQ91349.1"/>
    </source>
</evidence>
<dbReference type="RefSeq" id="WP_165049791.1">
    <property type="nucleotide sequence ID" value="NZ_JAALFE010000009.1"/>
</dbReference>
<feature type="compositionally biased region" description="Low complexity" evidence="1">
    <location>
        <begin position="53"/>
        <end position="129"/>
    </location>
</feature>
<dbReference type="SUPFAM" id="SSF88713">
    <property type="entry name" value="Glycoside hydrolase/deacetylase"/>
    <property type="match status" value="1"/>
</dbReference>